<organism evidence="9 10">
    <name type="scientific">Catonella morbi ATCC 51271</name>
    <dbReference type="NCBI Taxonomy" id="592026"/>
    <lineage>
        <taxon>Bacteria</taxon>
        <taxon>Bacillati</taxon>
        <taxon>Bacillota</taxon>
        <taxon>Clostridia</taxon>
        <taxon>Lachnospirales</taxon>
        <taxon>Lachnospiraceae</taxon>
        <taxon>Catonella</taxon>
    </lineage>
</organism>
<dbReference type="CDD" id="cd17536">
    <property type="entry name" value="REC_YesN-like"/>
    <property type="match status" value="1"/>
</dbReference>
<dbReference type="PROSITE" id="PS00041">
    <property type="entry name" value="HTH_ARAC_FAMILY_1"/>
    <property type="match status" value="1"/>
</dbReference>
<evidence type="ECO:0000256" key="4">
    <source>
        <dbReference type="ARBA" id="ARBA00023163"/>
    </source>
</evidence>
<dbReference type="GO" id="GO:0043565">
    <property type="term" value="F:sequence-specific DNA binding"/>
    <property type="evidence" value="ECO:0007669"/>
    <property type="project" value="InterPro"/>
</dbReference>
<dbReference type="Pfam" id="PF00072">
    <property type="entry name" value="Response_reg"/>
    <property type="match status" value="1"/>
</dbReference>
<feature type="domain" description="Response regulatory" evidence="8">
    <location>
        <begin position="2"/>
        <end position="118"/>
    </location>
</feature>
<name>V2XM55_9FIRM</name>
<dbReference type="AlphaFoldDB" id="V2XM55"/>
<dbReference type="Proteomes" id="UP000018227">
    <property type="component" value="Unassembled WGS sequence"/>
</dbReference>
<dbReference type="GO" id="GO:0000160">
    <property type="term" value="P:phosphorelay signal transduction system"/>
    <property type="evidence" value="ECO:0007669"/>
    <property type="project" value="InterPro"/>
</dbReference>
<dbReference type="GO" id="GO:0003700">
    <property type="term" value="F:DNA-binding transcription factor activity"/>
    <property type="evidence" value="ECO:0007669"/>
    <property type="project" value="InterPro"/>
</dbReference>
<evidence type="ECO:0000256" key="6">
    <source>
        <dbReference type="PROSITE-ProRule" id="PRU00169"/>
    </source>
</evidence>
<dbReference type="InterPro" id="IPR018062">
    <property type="entry name" value="HTH_AraC-typ_CS"/>
</dbReference>
<comment type="caution">
    <text evidence="9">The sequence shown here is derived from an EMBL/GenBank/DDBJ whole genome shotgun (WGS) entry which is preliminary data.</text>
</comment>
<dbReference type="PANTHER" id="PTHR43280:SF2">
    <property type="entry name" value="HTH-TYPE TRANSCRIPTIONAL REGULATOR EXSA"/>
    <property type="match status" value="1"/>
</dbReference>
<dbReference type="RefSeq" id="WP_023354991.1">
    <property type="nucleotide sequence ID" value="NZ_KI535368.1"/>
</dbReference>
<keyword evidence="3" id="KW-0238">DNA-binding</keyword>
<dbReference type="HOGENOM" id="CLU_000445_5_0_9"/>
<dbReference type="STRING" id="592026.GCWU0000282_002123"/>
<dbReference type="PROSITE" id="PS50110">
    <property type="entry name" value="RESPONSE_REGULATORY"/>
    <property type="match status" value="1"/>
</dbReference>
<dbReference type="SUPFAM" id="SSF52172">
    <property type="entry name" value="CheY-like"/>
    <property type="match status" value="1"/>
</dbReference>
<feature type="domain" description="HTH araC/xylS-type" evidence="7">
    <location>
        <begin position="409"/>
        <end position="507"/>
    </location>
</feature>
<evidence type="ECO:0000259" key="8">
    <source>
        <dbReference type="PROSITE" id="PS50110"/>
    </source>
</evidence>
<keyword evidence="2" id="KW-0805">Transcription regulation</keyword>
<accession>V2XM55</accession>
<evidence type="ECO:0000313" key="9">
    <source>
        <dbReference type="EMBL" id="ESL03249.1"/>
    </source>
</evidence>
<comment type="function">
    <text evidence="5">May play the central regulatory role in sporulation. It may be an element of the effector pathway responsible for the activation of sporulation genes in response to nutritional stress. Spo0A may act in concert with spo0H (a sigma factor) to control the expression of some genes that are critical to the sporulation process.</text>
</comment>
<dbReference type="InterPro" id="IPR020449">
    <property type="entry name" value="Tscrpt_reg_AraC-type_HTH"/>
</dbReference>
<dbReference type="SMART" id="SM00448">
    <property type="entry name" value="REC"/>
    <property type="match status" value="1"/>
</dbReference>
<dbReference type="EMBL" id="ACIL03000013">
    <property type="protein sequence ID" value="ESL03249.1"/>
    <property type="molecule type" value="Genomic_DNA"/>
</dbReference>
<sequence>MKILIVEDEGLTREWIKKKVEEIDSDYRAECFEDAISALEFLRENSVDVIFTDIRLPIMNGLEFLNEIQERNIDAYKIILSAYDEFDYAREAMKIGIKEFLLKTEITKEKLKEVLSSVEKSINSKNTDVADSNSILYSPNVKMSDIYNFLEFYGLSRDINKKMCVLLHFEKDISKIEIEDFINQYLVHNGFNAWHEKSGSYEYIIIFDVSLRMEQTAKLKFSLDSFIGKNIYMGISSFDHDESLIEKRNKNPLAELRRKAELAVENRLFFRDTSYINYRDMYVFKEEDSLELCFNEEKLNILILINENNYRVAYSKLSFLFDKVKSSSYLSVGYVKNLFNEILRAYYHAGEELLEEGDKAKYSELMEKIFVGNSENIYIIEEQILTLISEFTKKTESNIGIRRYSETTTKILSYINDNYKSQAIVSELSSKLFFSRNYISALFKKDTGTTISRYITEVRLCKAKQLLLGTSLSISEIALDTGYFDISHFSRVFKEEYGDSPLEYRKKYTKTS</sequence>
<dbReference type="Pfam" id="PF12833">
    <property type="entry name" value="HTH_18"/>
    <property type="match status" value="1"/>
</dbReference>
<dbReference type="Gene3D" id="3.40.50.2300">
    <property type="match status" value="1"/>
</dbReference>
<dbReference type="InterPro" id="IPR011006">
    <property type="entry name" value="CheY-like_superfamily"/>
</dbReference>
<dbReference type="PRINTS" id="PR00032">
    <property type="entry name" value="HTHARAC"/>
</dbReference>
<dbReference type="PANTHER" id="PTHR43280">
    <property type="entry name" value="ARAC-FAMILY TRANSCRIPTIONAL REGULATOR"/>
    <property type="match status" value="1"/>
</dbReference>
<dbReference type="InterPro" id="IPR001789">
    <property type="entry name" value="Sig_transdc_resp-reg_receiver"/>
</dbReference>
<proteinExistence type="predicted"/>
<dbReference type="SUPFAM" id="SSF46689">
    <property type="entry name" value="Homeodomain-like"/>
    <property type="match status" value="1"/>
</dbReference>
<reference evidence="9 10" key="1">
    <citation type="submission" date="2013-06" db="EMBL/GenBank/DDBJ databases">
        <authorList>
            <person name="Weinstock G."/>
            <person name="Sodergren E."/>
            <person name="Clifton S."/>
            <person name="Fulton L."/>
            <person name="Fulton B."/>
            <person name="Courtney L."/>
            <person name="Fronick C."/>
            <person name="Harrison M."/>
            <person name="Strong C."/>
            <person name="Farmer C."/>
            <person name="Delahaunty K."/>
            <person name="Markovic C."/>
            <person name="Hall O."/>
            <person name="Minx P."/>
            <person name="Tomlinson C."/>
            <person name="Mitreva M."/>
            <person name="Nelson J."/>
            <person name="Hou S."/>
            <person name="Wollam A."/>
            <person name="Pepin K.H."/>
            <person name="Johnson M."/>
            <person name="Bhonagiri V."/>
            <person name="Nash W.E."/>
            <person name="Warren W."/>
            <person name="Chinwalla A."/>
            <person name="Mardis E.R."/>
            <person name="Wilson R.K."/>
        </authorList>
    </citation>
    <scope>NUCLEOTIDE SEQUENCE [LARGE SCALE GENOMIC DNA]</scope>
    <source>
        <strain evidence="9 10">ATCC 51271</strain>
    </source>
</reference>
<dbReference type="OrthoDB" id="9794370at2"/>
<feature type="modified residue" description="4-aspartylphosphate" evidence="6">
    <location>
        <position position="53"/>
    </location>
</feature>
<dbReference type="PROSITE" id="PS01124">
    <property type="entry name" value="HTH_ARAC_FAMILY_2"/>
    <property type="match status" value="1"/>
</dbReference>
<dbReference type="eggNOG" id="COG2207">
    <property type="taxonomic scope" value="Bacteria"/>
</dbReference>
<dbReference type="InterPro" id="IPR018060">
    <property type="entry name" value="HTH_AraC"/>
</dbReference>
<keyword evidence="10" id="KW-1185">Reference proteome</keyword>
<dbReference type="eggNOG" id="COG4753">
    <property type="taxonomic scope" value="Bacteria"/>
</dbReference>
<evidence type="ECO:0000256" key="5">
    <source>
        <dbReference type="ARBA" id="ARBA00024867"/>
    </source>
</evidence>
<evidence type="ECO:0000256" key="3">
    <source>
        <dbReference type="ARBA" id="ARBA00023125"/>
    </source>
</evidence>
<dbReference type="InterPro" id="IPR009057">
    <property type="entry name" value="Homeodomain-like_sf"/>
</dbReference>
<dbReference type="SMART" id="SM00342">
    <property type="entry name" value="HTH_ARAC"/>
    <property type="match status" value="1"/>
</dbReference>
<evidence type="ECO:0000256" key="2">
    <source>
        <dbReference type="ARBA" id="ARBA00023015"/>
    </source>
</evidence>
<evidence type="ECO:0000259" key="7">
    <source>
        <dbReference type="PROSITE" id="PS01124"/>
    </source>
</evidence>
<keyword evidence="4" id="KW-0804">Transcription</keyword>
<evidence type="ECO:0000313" key="10">
    <source>
        <dbReference type="Proteomes" id="UP000018227"/>
    </source>
</evidence>
<evidence type="ECO:0000256" key="1">
    <source>
        <dbReference type="ARBA" id="ARBA00018672"/>
    </source>
</evidence>
<gene>
    <name evidence="9" type="ORF">GCWU0000282_002123</name>
</gene>
<dbReference type="Gene3D" id="1.10.10.60">
    <property type="entry name" value="Homeodomain-like"/>
    <property type="match status" value="2"/>
</dbReference>
<keyword evidence="6" id="KW-0597">Phosphoprotein</keyword>
<protein>
    <recommendedName>
        <fullName evidence="1">Stage 0 sporulation protein A homolog</fullName>
    </recommendedName>
</protein>